<evidence type="ECO:0000256" key="1">
    <source>
        <dbReference type="SAM" id="MobiDB-lite"/>
    </source>
</evidence>
<name>A0A8K0JHN0_9TREE</name>
<feature type="region of interest" description="Disordered" evidence="1">
    <location>
        <begin position="47"/>
        <end position="69"/>
    </location>
</feature>
<evidence type="ECO:0000313" key="3">
    <source>
        <dbReference type="Proteomes" id="UP000812966"/>
    </source>
</evidence>
<sequence>MPASAESVTSSTQSTQPRDPMSLVLQYACSSSHPVSAATKVWLGGDATSDGSDLQTGPCTTSDRESEDQEGTYYHHNGWKYYKVPIEDYDRAGISSRIGRVVSKPEHSVYRVLLQSCDASVKDACQALVTTAGAGRWDELRRRCQHYQATLAGNRDVRNDLKKTIEVTLLSEFLCSFRIHSQS</sequence>
<reference evidence="2" key="1">
    <citation type="submission" date="2020-04" db="EMBL/GenBank/DDBJ databases">
        <title>Analysis of mating type loci in Filobasidium floriforme.</title>
        <authorList>
            <person name="Nowrousian M."/>
        </authorList>
    </citation>
    <scope>NUCLEOTIDE SEQUENCE</scope>
    <source>
        <strain evidence="2">CBS 6242</strain>
    </source>
</reference>
<accession>A0A8K0JHN0</accession>
<protein>
    <submittedName>
        <fullName evidence="2">Uncharacterized protein</fullName>
    </submittedName>
</protein>
<organism evidence="2 3">
    <name type="scientific">Filobasidium floriforme</name>
    <dbReference type="NCBI Taxonomy" id="5210"/>
    <lineage>
        <taxon>Eukaryota</taxon>
        <taxon>Fungi</taxon>
        <taxon>Dikarya</taxon>
        <taxon>Basidiomycota</taxon>
        <taxon>Agaricomycotina</taxon>
        <taxon>Tremellomycetes</taxon>
        <taxon>Filobasidiales</taxon>
        <taxon>Filobasidiaceae</taxon>
        <taxon>Filobasidium</taxon>
    </lineage>
</organism>
<keyword evidence="3" id="KW-1185">Reference proteome</keyword>
<dbReference type="Proteomes" id="UP000812966">
    <property type="component" value="Unassembled WGS sequence"/>
</dbReference>
<gene>
    <name evidence="2" type="ORF">FFLO_05953</name>
</gene>
<dbReference type="EMBL" id="JABELV010000169">
    <property type="protein sequence ID" value="KAG7528727.1"/>
    <property type="molecule type" value="Genomic_DNA"/>
</dbReference>
<feature type="compositionally biased region" description="Polar residues" evidence="1">
    <location>
        <begin position="49"/>
        <end position="61"/>
    </location>
</feature>
<proteinExistence type="predicted"/>
<dbReference type="AlphaFoldDB" id="A0A8K0JHN0"/>
<evidence type="ECO:0000313" key="2">
    <source>
        <dbReference type="EMBL" id="KAG7528727.1"/>
    </source>
</evidence>
<comment type="caution">
    <text evidence="2">The sequence shown here is derived from an EMBL/GenBank/DDBJ whole genome shotgun (WGS) entry which is preliminary data.</text>
</comment>